<keyword evidence="2" id="KW-0805">Transcription regulation</keyword>
<protein>
    <submittedName>
        <fullName evidence="9">WRKY44</fullName>
    </submittedName>
</protein>
<feature type="compositionally biased region" description="Basic and acidic residues" evidence="7">
    <location>
        <begin position="88"/>
        <end position="106"/>
    </location>
</feature>
<dbReference type="GO" id="GO:0010150">
    <property type="term" value="P:leaf senescence"/>
    <property type="evidence" value="ECO:0007669"/>
    <property type="project" value="UniProtKB-ARBA"/>
</dbReference>
<keyword evidence="4" id="KW-0804">Transcription</keyword>
<evidence type="ECO:0000259" key="8">
    <source>
        <dbReference type="PROSITE" id="PS50811"/>
    </source>
</evidence>
<evidence type="ECO:0000256" key="3">
    <source>
        <dbReference type="ARBA" id="ARBA00023125"/>
    </source>
</evidence>
<organism evidence="9">
    <name type="scientific">Juglans sigillata</name>
    <dbReference type="NCBI Taxonomy" id="224355"/>
    <lineage>
        <taxon>Eukaryota</taxon>
        <taxon>Viridiplantae</taxon>
        <taxon>Streptophyta</taxon>
        <taxon>Embryophyta</taxon>
        <taxon>Tracheophyta</taxon>
        <taxon>Spermatophyta</taxon>
        <taxon>Magnoliopsida</taxon>
        <taxon>eudicotyledons</taxon>
        <taxon>Gunneridae</taxon>
        <taxon>Pentapetalae</taxon>
        <taxon>rosids</taxon>
        <taxon>fabids</taxon>
        <taxon>Fagales</taxon>
        <taxon>Juglandaceae</taxon>
        <taxon>Juglans</taxon>
    </lineage>
</organism>
<accession>A0A8K1ETF8</accession>
<keyword evidence="3" id="KW-0238">DNA-binding</keyword>
<comment type="similarity">
    <text evidence="6">Belongs to the WRKY group III family.</text>
</comment>
<feature type="compositionally biased region" description="Polar residues" evidence="7">
    <location>
        <begin position="76"/>
        <end position="86"/>
    </location>
</feature>
<dbReference type="AlphaFoldDB" id="A0A8K1ETF8"/>
<evidence type="ECO:0000256" key="6">
    <source>
        <dbReference type="ARBA" id="ARBA00060850"/>
    </source>
</evidence>
<dbReference type="PANTHER" id="PTHR32096:SF115">
    <property type="entry name" value="WRKY TRANSCRIPTION FACTOR 30-RELATED"/>
    <property type="match status" value="1"/>
</dbReference>
<evidence type="ECO:0000313" key="9">
    <source>
        <dbReference type="EMBL" id="QWQ79466.1"/>
    </source>
</evidence>
<feature type="region of interest" description="Disordered" evidence="7">
    <location>
        <begin position="69"/>
        <end position="116"/>
    </location>
</feature>
<evidence type="ECO:0000256" key="1">
    <source>
        <dbReference type="ARBA" id="ARBA00004123"/>
    </source>
</evidence>
<dbReference type="PANTHER" id="PTHR32096">
    <property type="entry name" value="WRKY TRANSCRIPTION FACTOR 30-RELATED-RELATED"/>
    <property type="match status" value="1"/>
</dbReference>
<evidence type="ECO:0000256" key="5">
    <source>
        <dbReference type="ARBA" id="ARBA00023242"/>
    </source>
</evidence>
<dbReference type="GO" id="GO:0010193">
    <property type="term" value="P:response to ozone"/>
    <property type="evidence" value="ECO:0007669"/>
    <property type="project" value="UniProtKB-ARBA"/>
</dbReference>
<dbReference type="SUPFAM" id="SSF118290">
    <property type="entry name" value="WRKY DNA-binding domain"/>
    <property type="match status" value="1"/>
</dbReference>
<dbReference type="Pfam" id="PF03106">
    <property type="entry name" value="WRKY"/>
    <property type="match status" value="1"/>
</dbReference>
<dbReference type="GO" id="GO:0009751">
    <property type="term" value="P:response to salicylic acid"/>
    <property type="evidence" value="ECO:0007669"/>
    <property type="project" value="UniProtKB-ARBA"/>
</dbReference>
<dbReference type="GO" id="GO:0000976">
    <property type="term" value="F:transcription cis-regulatory region binding"/>
    <property type="evidence" value="ECO:0007669"/>
    <property type="project" value="TreeGrafter"/>
</dbReference>
<dbReference type="InterPro" id="IPR003657">
    <property type="entry name" value="WRKY_dom"/>
</dbReference>
<evidence type="ECO:0000256" key="7">
    <source>
        <dbReference type="SAM" id="MobiDB-lite"/>
    </source>
</evidence>
<feature type="domain" description="WRKY" evidence="8">
    <location>
        <begin position="126"/>
        <end position="189"/>
    </location>
</feature>
<dbReference type="PROSITE" id="PS50811">
    <property type="entry name" value="WRKY"/>
    <property type="match status" value="1"/>
</dbReference>
<sequence>MENMGDWEQKNLINELTQGRELARQLHSHLTTASSSHETREFLVQKILASYEKSLLMLRWSSSVGEPQPIAGAVRTSESPPSQVGSPRSEDSDRDIRDLDHRSDAPRKRKALPRWTQQVRVSPGMGLEGPLDDGFSWRKYGQKDILNAKYPRGYYRCTHRHVQGCLATKQVQRSDEDPTIFEITYRGRHTCSQASNIMPPQASPEIVLQEPNDVMDLQHLNPQPQQQHDHHEPVLSQELMLLNFQANLKVQTGNLDTHHAGQSFPSFIFPSSSTFEAADHHHHPTPEQQAHVFPASMIDNNFVGSYSPSFMSPETSGTNYFSASPGGMNITGFPADQQRHFQSSESELTEIISAATSATNSPTVGLDFPFGPKFDPNFSFDNHGFFS</sequence>
<dbReference type="GO" id="GO:0003700">
    <property type="term" value="F:DNA-binding transcription factor activity"/>
    <property type="evidence" value="ECO:0007669"/>
    <property type="project" value="InterPro"/>
</dbReference>
<dbReference type="InterPro" id="IPR044810">
    <property type="entry name" value="WRKY_plant"/>
</dbReference>
<name>A0A8K1ETF8_9ROSI</name>
<proteinExistence type="evidence at transcript level"/>
<dbReference type="InterPro" id="IPR036576">
    <property type="entry name" value="WRKY_dom_sf"/>
</dbReference>
<dbReference type="GO" id="GO:0005634">
    <property type="term" value="C:nucleus"/>
    <property type="evidence" value="ECO:0007669"/>
    <property type="project" value="UniProtKB-SubCell"/>
</dbReference>
<dbReference type="GO" id="GO:0042542">
    <property type="term" value="P:response to hydrogen peroxide"/>
    <property type="evidence" value="ECO:0007669"/>
    <property type="project" value="UniProtKB-ARBA"/>
</dbReference>
<evidence type="ECO:0000256" key="2">
    <source>
        <dbReference type="ARBA" id="ARBA00023015"/>
    </source>
</evidence>
<evidence type="ECO:0000256" key="4">
    <source>
        <dbReference type="ARBA" id="ARBA00023163"/>
    </source>
</evidence>
<dbReference type="EMBL" id="MW449669">
    <property type="protein sequence ID" value="QWQ79466.1"/>
    <property type="molecule type" value="mRNA"/>
</dbReference>
<dbReference type="Gene3D" id="2.20.25.80">
    <property type="entry name" value="WRKY domain"/>
    <property type="match status" value="1"/>
</dbReference>
<dbReference type="FunFam" id="2.20.25.80:FF:000009">
    <property type="entry name" value="WRKY transcription factor 53"/>
    <property type="match status" value="1"/>
</dbReference>
<comment type="subcellular location">
    <subcellularLocation>
        <location evidence="1">Nucleus</location>
    </subcellularLocation>
</comment>
<reference evidence="9" key="1">
    <citation type="submission" date="2021-01" db="EMBL/GenBank/DDBJ databases">
        <authorList>
            <person name="Wang Y."/>
            <person name="Zhang Z."/>
            <person name="Zhang L."/>
            <person name="Zhang S."/>
            <person name="Zhao J."/>
        </authorList>
    </citation>
    <scope>NUCLEOTIDE SEQUENCE</scope>
</reference>
<keyword evidence="5" id="KW-0539">Nucleus</keyword>
<dbReference type="SMART" id="SM00774">
    <property type="entry name" value="WRKY"/>
    <property type="match status" value="1"/>
</dbReference>